<dbReference type="Gene3D" id="3.30.420.130">
    <property type="entry name" value="Dinitrogenase iron-molybdenum cofactor biosynthesis domain"/>
    <property type="match status" value="1"/>
</dbReference>
<dbReference type="InParanoid" id="Q2LWE6"/>
<dbReference type="InterPro" id="IPR036105">
    <property type="entry name" value="DiNase_FeMo-co_biosyn_sf"/>
</dbReference>
<dbReference type="STRING" id="56780.SYN_01189"/>
<protein>
    <submittedName>
        <fullName evidence="1">Hypothetical cytosolic protein</fullName>
    </submittedName>
</protein>
<dbReference type="SUPFAM" id="SSF53146">
    <property type="entry name" value="Nitrogenase accessory factor-like"/>
    <property type="match status" value="1"/>
</dbReference>
<organism evidence="1 2">
    <name type="scientific">Syntrophus aciditrophicus (strain SB)</name>
    <dbReference type="NCBI Taxonomy" id="56780"/>
    <lineage>
        <taxon>Bacteria</taxon>
        <taxon>Pseudomonadati</taxon>
        <taxon>Thermodesulfobacteriota</taxon>
        <taxon>Syntrophia</taxon>
        <taxon>Syntrophales</taxon>
        <taxon>Syntrophaceae</taxon>
        <taxon>Syntrophus</taxon>
    </lineage>
</organism>
<accession>Q2LWE6</accession>
<evidence type="ECO:0000313" key="1">
    <source>
        <dbReference type="EMBL" id="ABC78406.1"/>
    </source>
</evidence>
<reference evidence="1 2" key="1">
    <citation type="journal article" date="2007" name="Proc. Natl. Acad. Sci. U.S.A.">
        <title>The genome of Syntrophus aciditrophicus: life at the thermodynamic limit of microbial growth.</title>
        <authorList>
            <person name="McInerney M.J."/>
            <person name="Rohlin L."/>
            <person name="Mouttaki H."/>
            <person name="Kim U."/>
            <person name="Krupp R.S."/>
            <person name="Rios-Hernandez L."/>
            <person name="Sieber J."/>
            <person name="Struchtemeyer C.G."/>
            <person name="Bhattacharyya A."/>
            <person name="Campbell J.W."/>
            <person name="Gunsalus R.P."/>
        </authorList>
    </citation>
    <scope>NUCLEOTIDE SEQUENCE [LARGE SCALE GENOMIC DNA]</scope>
    <source>
        <strain evidence="1 2">SB</strain>
    </source>
</reference>
<dbReference type="eggNOG" id="COG1433">
    <property type="taxonomic scope" value="Bacteria"/>
</dbReference>
<proteinExistence type="predicted"/>
<gene>
    <name evidence="1" type="ORF">SYN_01189</name>
</gene>
<dbReference type="HOGENOM" id="CLU_126461_2_0_7"/>
<evidence type="ECO:0000313" key="2">
    <source>
        <dbReference type="Proteomes" id="UP000001933"/>
    </source>
</evidence>
<sequence length="139" mass="15689">MENMKSAIPVCGQDIALVFDDADCLLVIEIGEKGVYREERLRCTGRTMIDRANQLRSLGVNLLICGAISCPLQRMIEASGIDIIPFVRGNAAEVFDAWLRKGLADRRFFLPGRRILPNGRLCRGLQARCRNRGERKDQR</sequence>
<name>Q2LWE6_SYNAS</name>
<dbReference type="EMBL" id="CP000252">
    <property type="protein sequence ID" value="ABC78406.1"/>
    <property type="molecule type" value="Genomic_DNA"/>
</dbReference>
<dbReference type="Proteomes" id="UP000001933">
    <property type="component" value="Chromosome"/>
</dbReference>
<dbReference type="AlphaFoldDB" id="Q2LWE6"/>
<dbReference type="KEGG" id="sat:SYN_01189"/>
<keyword evidence="2" id="KW-1185">Reference proteome</keyword>